<proteinExistence type="predicted"/>
<sequence length="206" mass="21687">MSPTARRPRPLSSSEQRPPPPPAHQIVPWAPRATALPAGPQRSPIGRLSDLSSRRALPPPAAPPTGLGRDARGGACAGHRPLGLPGRGRSWGRGLAPPLPRRLQPPGHPRLAADPGPGPRAGARRAPAETCVPAAPRSGLGPRSASRGSRCSSRAPGRAQSSRCARGVRFGVVMQVRSFKWAFQKNTNQAGDLETLCGPAQRHFPY</sequence>
<name>A0A8U0RZK3_MUSPF</name>
<dbReference type="Proteomes" id="UP000000715">
    <property type="component" value="Unplaced"/>
</dbReference>
<accession>A0A8U0RZK3</accession>
<dbReference type="GeneID" id="106005930"/>
<evidence type="ECO:0000313" key="3">
    <source>
        <dbReference type="RefSeq" id="XP_044932431.1"/>
    </source>
</evidence>
<dbReference type="AlphaFoldDB" id="A0A8U0RZK3"/>
<protein>
    <submittedName>
        <fullName evidence="3">Proline-rich protein HaeIII subfamily 1-like</fullName>
    </submittedName>
</protein>
<evidence type="ECO:0000313" key="2">
    <source>
        <dbReference type="Proteomes" id="UP000000715"/>
    </source>
</evidence>
<gene>
    <name evidence="3" type="primary">LOC106005930</name>
</gene>
<organism evidence="2 3">
    <name type="scientific">Mustela putorius furo</name>
    <name type="common">European domestic ferret</name>
    <name type="synonym">Mustela furo</name>
    <dbReference type="NCBI Taxonomy" id="9669"/>
    <lineage>
        <taxon>Eukaryota</taxon>
        <taxon>Metazoa</taxon>
        <taxon>Chordata</taxon>
        <taxon>Craniata</taxon>
        <taxon>Vertebrata</taxon>
        <taxon>Euteleostomi</taxon>
        <taxon>Mammalia</taxon>
        <taxon>Eutheria</taxon>
        <taxon>Laurasiatheria</taxon>
        <taxon>Carnivora</taxon>
        <taxon>Caniformia</taxon>
        <taxon>Musteloidea</taxon>
        <taxon>Mustelidae</taxon>
        <taxon>Mustelinae</taxon>
        <taxon>Mustela</taxon>
    </lineage>
</organism>
<evidence type="ECO:0000256" key="1">
    <source>
        <dbReference type="SAM" id="MobiDB-lite"/>
    </source>
</evidence>
<feature type="region of interest" description="Disordered" evidence="1">
    <location>
        <begin position="1"/>
        <end position="164"/>
    </location>
</feature>
<feature type="compositionally biased region" description="Low complexity" evidence="1">
    <location>
        <begin position="92"/>
        <end position="125"/>
    </location>
</feature>
<dbReference type="RefSeq" id="XP_044932431.1">
    <property type="nucleotide sequence ID" value="XM_045076496.1"/>
</dbReference>
<reference evidence="3" key="1">
    <citation type="submission" date="2025-08" db="UniProtKB">
        <authorList>
            <consortium name="RefSeq"/>
        </authorList>
    </citation>
    <scope>IDENTIFICATION</scope>
    <source>
        <tissue evidence="3">Brain</tissue>
    </source>
</reference>
<feature type="compositionally biased region" description="Low complexity" evidence="1">
    <location>
        <begin position="141"/>
        <end position="159"/>
    </location>
</feature>
<keyword evidence="2" id="KW-1185">Reference proteome</keyword>